<sequence>MATFLENLQKVNDHEGGILMLLEVRSPVDPTVLRLVNDNKNWTHQGNEYIGYPFRFRQPSDNDSGMQEATLEIDNVGRDMMQDIEALGPNEILKARIIITSRNTPNVEAFRFNLPITNLTANMQLITARCGFKYLANQQAVKRRMSPFYAPGIH</sequence>
<reference evidence="1 2" key="1">
    <citation type="submission" date="2020-01" db="EMBL/GenBank/DDBJ databases">
        <authorList>
            <person name="Zhang W."/>
            <person name="Zhang R."/>
            <person name="Hu Y."/>
            <person name="Liu Y."/>
            <person name="Lin W."/>
            <person name="Wang L."/>
            <person name="Li J."/>
            <person name="An X."/>
            <person name="Song L."/>
            <person name="Fan H."/>
            <person name="Shi T."/>
            <person name="Liu H."/>
            <person name="Tong Y."/>
        </authorList>
    </citation>
    <scope>NUCLEOTIDE SEQUENCE [LARGE SCALE GENOMIC DNA]</scope>
</reference>
<evidence type="ECO:0000313" key="2">
    <source>
        <dbReference type="Proteomes" id="UP000509570"/>
    </source>
</evidence>
<protein>
    <submittedName>
        <fullName evidence="1">DUF1833 domain-containing protein</fullName>
    </submittedName>
</protein>
<dbReference type="KEGG" id="vg:77953590"/>
<organism evidence="1 2">
    <name type="scientific">Stenotrophomonas phage vB_SmaS_BUCT548</name>
    <dbReference type="NCBI Taxonomy" id="2712941"/>
    <lineage>
        <taxon>Viruses</taxon>
        <taxon>Duplodnaviria</taxon>
        <taxon>Heunggongvirae</taxon>
        <taxon>Uroviricota</taxon>
        <taxon>Caudoviricetes</taxon>
        <taxon>Beaumontvirinae</taxon>
        <taxon>Bixiavirus</taxon>
        <taxon>Bixiavirus BUCT548</taxon>
    </lineage>
</organism>
<evidence type="ECO:0000313" key="1">
    <source>
        <dbReference type="EMBL" id="QIQ60751.1"/>
    </source>
</evidence>
<dbReference type="EMBL" id="MN937349">
    <property type="protein sequence ID" value="QIQ60751.1"/>
    <property type="molecule type" value="Genomic_DNA"/>
</dbReference>
<proteinExistence type="predicted"/>
<dbReference type="GeneID" id="77953590"/>
<name>A0A7D2HHR7_9CAUD</name>
<dbReference type="Proteomes" id="UP000509570">
    <property type="component" value="Segment"/>
</dbReference>
<dbReference type="RefSeq" id="YP_010677216.1">
    <property type="nucleotide sequence ID" value="NC_071019.1"/>
</dbReference>
<accession>A0A7D2HHR7</accession>
<dbReference type="InterPro" id="IPR014974">
    <property type="entry name" value="DUF1833"/>
</dbReference>
<dbReference type="Pfam" id="PF08875">
    <property type="entry name" value="DUF1833"/>
    <property type="match status" value="1"/>
</dbReference>
<keyword evidence="2" id="KW-1185">Reference proteome</keyword>